<dbReference type="GeneID" id="303367062"/>
<keyword evidence="3" id="KW-1185">Reference proteome</keyword>
<dbReference type="OrthoDB" id="354488at2"/>
<evidence type="ECO:0000313" key="2">
    <source>
        <dbReference type="EMBL" id="SJZ63327.1"/>
    </source>
</evidence>
<evidence type="ECO:0000313" key="3">
    <source>
        <dbReference type="Proteomes" id="UP000190395"/>
    </source>
</evidence>
<proteinExistence type="predicted"/>
<evidence type="ECO:0000256" key="1">
    <source>
        <dbReference type="SAM" id="SignalP"/>
    </source>
</evidence>
<name>A0A1T4M910_9SPIR</name>
<organism evidence="2 3">
    <name type="scientific">Treponema berlinense</name>
    <dbReference type="NCBI Taxonomy" id="225004"/>
    <lineage>
        <taxon>Bacteria</taxon>
        <taxon>Pseudomonadati</taxon>
        <taxon>Spirochaetota</taxon>
        <taxon>Spirochaetia</taxon>
        <taxon>Spirochaetales</taxon>
        <taxon>Treponemataceae</taxon>
        <taxon>Treponema</taxon>
    </lineage>
</organism>
<accession>A0A1T4M910</accession>
<feature type="signal peptide" evidence="1">
    <location>
        <begin position="1"/>
        <end position="20"/>
    </location>
</feature>
<dbReference type="Proteomes" id="UP000190395">
    <property type="component" value="Unassembled WGS sequence"/>
</dbReference>
<reference evidence="2 3" key="1">
    <citation type="submission" date="2017-02" db="EMBL/GenBank/DDBJ databases">
        <authorList>
            <person name="Peterson S.W."/>
        </authorList>
    </citation>
    <scope>NUCLEOTIDE SEQUENCE [LARGE SCALE GENOMIC DNA]</scope>
    <source>
        <strain evidence="2 3">ATCC BAA-909</strain>
    </source>
</reference>
<protein>
    <submittedName>
        <fullName evidence="2">Uncharacterized protein</fullName>
    </submittedName>
</protein>
<dbReference type="EMBL" id="FUXC01000003">
    <property type="protein sequence ID" value="SJZ63327.1"/>
    <property type="molecule type" value="Genomic_DNA"/>
</dbReference>
<dbReference type="RefSeq" id="WP_078930556.1">
    <property type="nucleotide sequence ID" value="NZ_FUXC01000003.1"/>
</dbReference>
<dbReference type="AlphaFoldDB" id="A0A1T4M910"/>
<dbReference type="STRING" id="225004.SAMN02745152_00804"/>
<feature type="chain" id="PRO_5013295533" evidence="1">
    <location>
        <begin position="21"/>
        <end position="463"/>
    </location>
</feature>
<keyword evidence="1" id="KW-0732">Signal</keyword>
<sequence>MNKKIFGCIFVFFAGLCAFADFNRFNIPDSAEIRRTKAESWFFGELGQLREKKSEIEKNAVGQEFQIRMEETDSTFAVVVAPKTLLETEIFTEKGVEKRTVDNFAGDSCGGWVLVKDSKTSKPLFLRIYFSQDSDEFVQFAPSGAKTLSDFVISGLYAAHYVPLGIPFEKLYTLSFEQIFSLTENLLPWKYADRQQGQFESKLQMIAAIRKNLERVVYCPDSCYDENGKPIFISSGKERKIDFEEIEKISGKIENPVVVDDAGFLKWICDGLVEPVTGSFLYRNPLVMPTSEENKTGKKSIISQNYYLSFSLDWCRNLAAAALSVKSHRNYLWKDSGVDVTLEPFASEVTDRGITQTAGYLKNSGYQIEKLKPLLFVLASTEPTYCYLAAIKRPLQDKKLSDSEIFAFDRCAVIFPFYDKNGRFNCVIFENGRELTFKQFAEKYKGSFIHLSRVLTENNFYLQ</sequence>
<gene>
    <name evidence="2" type="ORF">SAMN02745152_00804</name>
</gene>